<name>A0AAQ3KMV1_9LILI</name>
<sequence>MKVHHSALIINKFVDDISQRGMTECIQTTPNDDNTIDQIKHKIVGSTQSVRQSSPTTTTAAAAMVAASTLRVSTEDLRSL</sequence>
<accession>A0AAQ3KMV1</accession>
<gene>
    <name evidence="1" type="ORF">Cni_G20247</name>
</gene>
<reference evidence="1 2" key="1">
    <citation type="submission" date="2023-10" db="EMBL/GenBank/DDBJ databases">
        <title>Chromosome-scale genome assembly provides insights into flower coloration mechanisms of Canna indica.</title>
        <authorList>
            <person name="Li C."/>
        </authorList>
    </citation>
    <scope>NUCLEOTIDE SEQUENCE [LARGE SCALE GENOMIC DNA]</scope>
    <source>
        <tissue evidence="1">Flower</tissue>
    </source>
</reference>
<dbReference type="Proteomes" id="UP001327560">
    <property type="component" value="Chromosome 6"/>
</dbReference>
<protein>
    <submittedName>
        <fullName evidence="1">Uncharacterized protein</fullName>
    </submittedName>
</protein>
<keyword evidence="2" id="KW-1185">Reference proteome</keyword>
<organism evidence="1 2">
    <name type="scientific">Canna indica</name>
    <name type="common">Indian-shot</name>
    <dbReference type="NCBI Taxonomy" id="4628"/>
    <lineage>
        <taxon>Eukaryota</taxon>
        <taxon>Viridiplantae</taxon>
        <taxon>Streptophyta</taxon>
        <taxon>Embryophyta</taxon>
        <taxon>Tracheophyta</taxon>
        <taxon>Spermatophyta</taxon>
        <taxon>Magnoliopsida</taxon>
        <taxon>Liliopsida</taxon>
        <taxon>Zingiberales</taxon>
        <taxon>Cannaceae</taxon>
        <taxon>Canna</taxon>
    </lineage>
</organism>
<proteinExistence type="predicted"/>
<evidence type="ECO:0000313" key="2">
    <source>
        <dbReference type="Proteomes" id="UP001327560"/>
    </source>
</evidence>
<evidence type="ECO:0000313" key="1">
    <source>
        <dbReference type="EMBL" id="WOL11484.1"/>
    </source>
</evidence>
<dbReference type="EMBL" id="CP136895">
    <property type="protein sequence ID" value="WOL11484.1"/>
    <property type="molecule type" value="Genomic_DNA"/>
</dbReference>
<dbReference type="AlphaFoldDB" id="A0AAQ3KMV1"/>